<evidence type="ECO:0000313" key="2">
    <source>
        <dbReference type="Proteomes" id="UP000239469"/>
    </source>
</evidence>
<sequence length="99" mass="11623">MFDSEKIDIWNGWRGVLIYWIEDKLSVQVYFQDVNNERKEAVSISVEPSQISIRKYSPVFKGHSYDIHQEEENIDLVVGEVFIQVDKNESEQISSWLNG</sequence>
<dbReference type="AlphaFoldDB" id="A0A2S9WYM6"/>
<comment type="caution">
    <text evidence="1">The sequence shown here is derived from an EMBL/GenBank/DDBJ whole genome shotgun (WGS) entry which is preliminary data.</text>
</comment>
<organism evidence="1 2">
    <name type="scientific">Chromobacterium amazonense</name>
    <dbReference type="NCBI Taxonomy" id="1382803"/>
    <lineage>
        <taxon>Bacteria</taxon>
        <taxon>Pseudomonadati</taxon>
        <taxon>Pseudomonadota</taxon>
        <taxon>Betaproteobacteria</taxon>
        <taxon>Neisseriales</taxon>
        <taxon>Chromobacteriaceae</taxon>
        <taxon>Chromobacterium</taxon>
    </lineage>
</organism>
<gene>
    <name evidence="1" type="ORF">BUE93_22105</name>
</gene>
<reference evidence="1 2" key="1">
    <citation type="submission" date="2017-01" db="EMBL/GenBank/DDBJ databases">
        <title>New insights into the genetic diversity of Chromobacterium isolated from tropical freshwater lake.</title>
        <authorList>
            <person name="Santos A.B."/>
            <person name="Nascimento A.M."/>
            <person name="Da Silva P.C."/>
        </authorList>
    </citation>
    <scope>NUCLEOTIDE SEQUENCE [LARGE SCALE GENOMIC DNA]</scope>
    <source>
        <strain evidence="1 2">56AF</strain>
    </source>
</reference>
<dbReference type="EMBL" id="MTBD01000124">
    <property type="protein sequence ID" value="PRP68496.1"/>
    <property type="molecule type" value="Genomic_DNA"/>
</dbReference>
<name>A0A2S9WYM6_9NEIS</name>
<dbReference type="Proteomes" id="UP000239469">
    <property type="component" value="Unassembled WGS sequence"/>
</dbReference>
<proteinExistence type="predicted"/>
<protein>
    <submittedName>
        <fullName evidence="1">Uncharacterized protein</fullName>
    </submittedName>
</protein>
<accession>A0A2S9WYM6</accession>
<evidence type="ECO:0000313" key="1">
    <source>
        <dbReference type="EMBL" id="PRP68496.1"/>
    </source>
</evidence>